<dbReference type="InterPro" id="IPR010126">
    <property type="entry name" value="Esterase_phb"/>
</dbReference>
<dbReference type="InterPro" id="IPR050955">
    <property type="entry name" value="Plant_Biomass_Hydrol_Est"/>
</dbReference>
<keyword evidence="1 3" id="KW-0732">Signal</keyword>
<feature type="signal peptide" evidence="3">
    <location>
        <begin position="1"/>
        <end position="26"/>
    </location>
</feature>
<feature type="chain" id="PRO_5039691681" evidence="3">
    <location>
        <begin position="27"/>
        <end position="340"/>
    </location>
</feature>
<organism evidence="4 5">
    <name type="scientific">Actinokineospora iranica</name>
    <dbReference type="NCBI Taxonomy" id="1271860"/>
    <lineage>
        <taxon>Bacteria</taxon>
        <taxon>Bacillati</taxon>
        <taxon>Actinomycetota</taxon>
        <taxon>Actinomycetes</taxon>
        <taxon>Pseudonocardiales</taxon>
        <taxon>Pseudonocardiaceae</taxon>
        <taxon>Actinokineospora</taxon>
    </lineage>
</organism>
<dbReference type="OrthoDB" id="9767239at2"/>
<evidence type="ECO:0000256" key="2">
    <source>
        <dbReference type="ARBA" id="ARBA00022801"/>
    </source>
</evidence>
<proteinExistence type="predicted"/>
<accession>A0A1G6JSR6</accession>
<dbReference type="PANTHER" id="PTHR43037:SF1">
    <property type="entry name" value="BLL1128 PROTEIN"/>
    <property type="match status" value="1"/>
</dbReference>
<dbReference type="NCBIfam" id="TIGR01840">
    <property type="entry name" value="esterase_phb"/>
    <property type="match status" value="1"/>
</dbReference>
<evidence type="ECO:0000256" key="1">
    <source>
        <dbReference type="ARBA" id="ARBA00022729"/>
    </source>
</evidence>
<evidence type="ECO:0000313" key="5">
    <source>
        <dbReference type="Proteomes" id="UP000199501"/>
    </source>
</evidence>
<keyword evidence="5" id="KW-1185">Reference proteome</keyword>
<evidence type="ECO:0000256" key="3">
    <source>
        <dbReference type="SAM" id="SignalP"/>
    </source>
</evidence>
<dbReference type="STRING" id="1271860.SAMN05216174_101544"/>
<keyword evidence="2" id="KW-0378">Hydrolase</keyword>
<gene>
    <name evidence="4" type="ORF">SAMN05216174_101544</name>
</gene>
<dbReference type="EMBL" id="FMZZ01000001">
    <property type="protein sequence ID" value="SDC21772.1"/>
    <property type="molecule type" value="Genomic_DNA"/>
</dbReference>
<dbReference type="SUPFAM" id="SSF53474">
    <property type="entry name" value="alpha/beta-Hydrolases"/>
    <property type="match status" value="2"/>
</dbReference>
<dbReference type="RefSeq" id="WP_091447813.1">
    <property type="nucleotide sequence ID" value="NZ_FMZZ01000001.1"/>
</dbReference>
<dbReference type="GO" id="GO:0016787">
    <property type="term" value="F:hydrolase activity"/>
    <property type="evidence" value="ECO:0007669"/>
    <property type="project" value="UniProtKB-KW"/>
</dbReference>
<dbReference type="GO" id="GO:0005576">
    <property type="term" value="C:extracellular region"/>
    <property type="evidence" value="ECO:0007669"/>
    <property type="project" value="InterPro"/>
</dbReference>
<evidence type="ECO:0000313" key="4">
    <source>
        <dbReference type="EMBL" id="SDC21772.1"/>
    </source>
</evidence>
<dbReference type="Proteomes" id="UP000199501">
    <property type="component" value="Unassembled WGS sequence"/>
</dbReference>
<reference evidence="5" key="1">
    <citation type="submission" date="2016-10" db="EMBL/GenBank/DDBJ databases">
        <authorList>
            <person name="Varghese N."/>
            <person name="Submissions S."/>
        </authorList>
    </citation>
    <scope>NUCLEOTIDE SEQUENCE [LARGE SCALE GENOMIC DNA]</scope>
    <source>
        <strain evidence="5">IBRC-M 10403</strain>
    </source>
</reference>
<dbReference type="AlphaFoldDB" id="A0A1G6JSR6"/>
<dbReference type="InterPro" id="IPR029058">
    <property type="entry name" value="AB_hydrolase_fold"/>
</dbReference>
<protein>
    <submittedName>
        <fullName evidence="4">Esterase, PHB depolymerase family</fullName>
    </submittedName>
</protein>
<name>A0A1G6JSR6_9PSEU</name>
<dbReference type="Gene3D" id="3.40.50.1820">
    <property type="entry name" value="alpha/beta hydrolase"/>
    <property type="match status" value="1"/>
</dbReference>
<sequence length="340" mass="36151">MSIRNKRLLRTLIAAAITVASVTSVAVVSLGSQASAAGGRDERATFVDGWGQRLDYEVHLPPSHRPGTSLPVVVALHGCGMTGYEDNSMKAMTRFNDLADARGFIVVYPTQNRFWNAKGCWNGLVPGNQKRGSGEPSLLAGVTQAVVANYGADAKRVYAVGASAGAAMTVVLGVTYPDVYAAIGSLAGGEYAADRVLLAGVDNVSPVDTAKLAYAQMGPRARQVPTFVMHGTEDTTVKPIFGDRLVTHWAAIDDLANDGRLDGDVDDVPDSVQRVANPGEHPYVKTVYTDATTQDRLIEKYVVEGLAHKWPGGGEGDYVDQVGPNLSTLVWDFFSGRSLP</sequence>
<dbReference type="PANTHER" id="PTHR43037">
    <property type="entry name" value="UNNAMED PRODUCT-RELATED"/>
    <property type="match status" value="1"/>
</dbReference>
<dbReference type="Pfam" id="PF10503">
    <property type="entry name" value="Esterase_PHB"/>
    <property type="match status" value="1"/>
</dbReference>